<evidence type="ECO:0000313" key="3">
    <source>
        <dbReference type="EMBL" id="MBS9523440.1"/>
    </source>
</evidence>
<dbReference type="Pfam" id="PF13579">
    <property type="entry name" value="Glyco_trans_4_4"/>
    <property type="match status" value="1"/>
</dbReference>
<keyword evidence="4" id="KW-1185">Reference proteome</keyword>
<feature type="domain" description="Glycosyl transferase family 1" evidence="1">
    <location>
        <begin position="198"/>
        <end position="364"/>
    </location>
</feature>
<evidence type="ECO:0000259" key="2">
    <source>
        <dbReference type="Pfam" id="PF13579"/>
    </source>
</evidence>
<dbReference type="PANTHER" id="PTHR45947">
    <property type="entry name" value="SULFOQUINOVOSYL TRANSFERASE SQD2"/>
    <property type="match status" value="1"/>
</dbReference>
<feature type="domain" description="Glycosyltransferase subfamily 4-like N-terminal" evidence="2">
    <location>
        <begin position="16"/>
        <end position="186"/>
    </location>
</feature>
<dbReference type="InterPro" id="IPR001296">
    <property type="entry name" value="Glyco_trans_1"/>
</dbReference>
<reference evidence="3 4" key="1">
    <citation type="submission" date="2021-05" db="EMBL/GenBank/DDBJ databases">
        <authorList>
            <person name="Zhang Z.D."/>
            <person name="Osman G."/>
        </authorList>
    </citation>
    <scope>NUCLEOTIDE SEQUENCE [LARGE SCALE GENOMIC DNA]</scope>
    <source>
        <strain evidence="3 4">KCTC 32217</strain>
    </source>
</reference>
<dbReference type="RefSeq" id="WP_213944331.1">
    <property type="nucleotide sequence ID" value="NZ_JAHCMY010000002.1"/>
</dbReference>
<dbReference type="SUPFAM" id="SSF53756">
    <property type="entry name" value="UDP-Glycosyltransferase/glycogen phosphorylase"/>
    <property type="match status" value="1"/>
</dbReference>
<comment type="caution">
    <text evidence="3">The sequence shown here is derived from an EMBL/GenBank/DDBJ whole genome shotgun (WGS) entry which is preliminary data.</text>
</comment>
<protein>
    <submittedName>
        <fullName evidence="3">Glycosyltransferase family 4 protein</fullName>
    </submittedName>
</protein>
<dbReference type="PANTHER" id="PTHR45947:SF3">
    <property type="entry name" value="SULFOQUINOVOSYL TRANSFERASE SQD2"/>
    <property type="match status" value="1"/>
</dbReference>
<evidence type="ECO:0000259" key="1">
    <source>
        <dbReference type="Pfam" id="PF00534"/>
    </source>
</evidence>
<name>A0AAP2CIZ3_9BACT</name>
<dbReference type="AlphaFoldDB" id="A0AAP2CIZ3"/>
<evidence type="ECO:0000313" key="4">
    <source>
        <dbReference type="Proteomes" id="UP001319104"/>
    </source>
</evidence>
<sequence length="402" mass="46196">MRVIYIHQYFVTPQEGGAVRSYYLAKGMVEDGIEVDMITAHNKDYYDLKIIDGIRVHYLPVFYYNYYGFGRRVRAFVRFMRKAKALIKKLPRPDLMYITSTPLTTGLIGVWAKMKYALPYIFEVRDLWPEAPIQMGVVRNPLLIKFLYKLEKGIYRHALKVVALSPGIKHHIEKSSPDTRVFLVPNFADTEFFEPYEQSNIKSLRPLTISYAGAIGRVNALHELVNLAVQAQYHQKNWHFKIMGAGADLPRIHRLAEEKGLRNLTFLPFGNKEAVRDLMERSDVMFISFAHHPVLKTNSPNKFFDALAMGKPIIVNHEGWVEELIHNHKLGVLFDALEPEKSWSLLESFIEDKQAMANARRNARALAENNFSSTIAVKRVLNIINPAKHPLKVNDGVYIQTA</sequence>
<dbReference type="Pfam" id="PF00534">
    <property type="entry name" value="Glycos_transf_1"/>
    <property type="match status" value="1"/>
</dbReference>
<dbReference type="InterPro" id="IPR050194">
    <property type="entry name" value="Glycosyltransferase_grp1"/>
</dbReference>
<accession>A0AAP2CIZ3</accession>
<proteinExistence type="predicted"/>
<dbReference type="EMBL" id="JAHCMY010000002">
    <property type="protein sequence ID" value="MBS9523440.1"/>
    <property type="molecule type" value="Genomic_DNA"/>
</dbReference>
<organism evidence="3 4">
    <name type="scientific">Litoribacter ruber</name>
    <dbReference type="NCBI Taxonomy" id="702568"/>
    <lineage>
        <taxon>Bacteria</taxon>
        <taxon>Pseudomonadati</taxon>
        <taxon>Bacteroidota</taxon>
        <taxon>Cytophagia</taxon>
        <taxon>Cytophagales</taxon>
        <taxon>Cyclobacteriaceae</taxon>
        <taxon>Litoribacter</taxon>
    </lineage>
</organism>
<dbReference type="CDD" id="cd03794">
    <property type="entry name" value="GT4_WbuB-like"/>
    <property type="match status" value="1"/>
</dbReference>
<dbReference type="GO" id="GO:0016758">
    <property type="term" value="F:hexosyltransferase activity"/>
    <property type="evidence" value="ECO:0007669"/>
    <property type="project" value="TreeGrafter"/>
</dbReference>
<dbReference type="Proteomes" id="UP001319104">
    <property type="component" value="Unassembled WGS sequence"/>
</dbReference>
<dbReference type="InterPro" id="IPR028098">
    <property type="entry name" value="Glyco_trans_4-like_N"/>
</dbReference>
<dbReference type="Gene3D" id="3.40.50.2000">
    <property type="entry name" value="Glycogen Phosphorylase B"/>
    <property type="match status" value="2"/>
</dbReference>
<gene>
    <name evidence="3" type="ORF">KI659_05340</name>
</gene>